<feature type="transmembrane region" description="Helical" evidence="2">
    <location>
        <begin position="46"/>
        <end position="68"/>
    </location>
</feature>
<dbReference type="Proteomes" id="UP000241885">
    <property type="component" value="Chromosome"/>
</dbReference>
<name>A0A2R4BPQ9_THAAR</name>
<feature type="region of interest" description="Disordered" evidence="1">
    <location>
        <begin position="1"/>
        <end position="20"/>
    </location>
</feature>
<proteinExistence type="predicted"/>
<evidence type="ECO:0000256" key="1">
    <source>
        <dbReference type="SAM" id="MobiDB-lite"/>
    </source>
</evidence>
<feature type="domain" description="Sodium symporter small subunit" evidence="3">
    <location>
        <begin position="38"/>
        <end position="114"/>
    </location>
</feature>
<evidence type="ECO:0000313" key="4">
    <source>
        <dbReference type="EMBL" id="AVR89204.1"/>
    </source>
</evidence>
<reference evidence="4 5" key="1">
    <citation type="submission" date="2018-03" db="EMBL/GenBank/DDBJ databases">
        <title>Complete genome sequence of Thauera aromatica, a model organism for studying aromatic compound degradation under denitrifying conditions.</title>
        <authorList>
            <person name="Lo H.-Y."/>
            <person name="Goris T."/>
            <person name="Boll M."/>
            <person name="Mueller J.A."/>
        </authorList>
    </citation>
    <scope>NUCLEOTIDE SEQUENCE [LARGE SCALE GENOMIC DNA]</scope>
    <source>
        <strain evidence="4 5">K172</strain>
    </source>
</reference>
<keyword evidence="5" id="KW-1185">Reference proteome</keyword>
<sequence>MLWPGAPTRAAVPEEGDKQDAARRRAQAQTVMKLTERHRAYWRRNLALTLSLLLIWFGVTFVAGYYASTLNRFDFLGFPLGFYLFAQGSLIAYLAIIVIYVWTMNRLDRRYRVHERR</sequence>
<gene>
    <name evidence="4" type="ORF">Tharo_2307</name>
</gene>
<dbReference type="EMBL" id="CP028339">
    <property type="protein sequence ID" value="AVR89204.1"/>
    <property type="molecule type" value="Genomic_DNA"/>
</dbReference>
<protein>
    <recommendedName>
        <fullName evidence="3">Sodium symporter small subunit domain-containing protein</fullName>
    </recommendedName>
</protein>
<dbReference type="InterPro" id="IPR019886">
    <property type="entry name" value="Na_symporter_ssu"/>
</dbReference>
<organism evidence="4 5">
    <name type="scientific">Thauera aromatica K172</name>
    <dbReference type="NCBI Taxonomy" id="44139"/>
    <lineage>
        <taxon>Bacteria</taxon>
        <taxon>Pseudomonadati</taxon>
        <taxon>Pseudomonadota</taxon>
        <taxon>Betaproteobacteria</taxon>
        <taxon>Rhodocyclales</taxon>
        <taxon>Zoogloeaceae</taxon>
        <taxon>Thauera</taxon>
    </lineage>
</organism>
<keyword evidence="2" id="KW-1133">Transmembrane helix</keyword>
<dbReference type="AlphaFoldDB" id="A0A2R4BPQ9"/>
<evidence type="ECO:0000259" key="3">
    <source>
        <dbReference type="Pfam" id="PF13937"/>
    </source>
</evidence>
<dbReference type="NCBIfam" id="TIGR03647">
    <property type="entry name" value="Na_symport_sm"/>
    <property type="match status" value="1"/>
</dbReference>
<dbReference type="KEGG" id="tak:Tharo_2307"/>
<keyword evidence="2" id="KW-0812">Transmembrane</keyword>
<evidence type="ECO:0000313" key="5">
    <source>
        <dbReference type="Proteomes" id="UP000241885"/>
    </source>
</evidence>
<dbReference type="Pfam" id="PF13937">
    <property type="entry name" value="DUF4212"/>
    <property type="match status" value="1"/>
</dbReference>
<feature type="transmembrane region" description="Helical" evidence="2">
    <location>
        <begin position="80"/>
        <end position="102"/>
    </location>
</feature>
<evidence type="ECO:0000256" key="2">
    <source>
        <dbReference type="SAM" id="Phobius"/>
    </source>
</evidence>
<keyword evidence="2" id="KW-0472">Membrane</keyword>
<accession>A0A2R4BPQ9</accession>